<name>A0ABD2ASV6_VESMC</name>
<dbReference type="EMBL" id="JAYRBN010000113">
    <property type="protein sequence ID" value="KAL2723702.1"/>
    <property type="molecule type" value="Genomic_DNA"/>
</dbReference>
<organism evidence="1 2">
    <name type="scientific">Vespula maculifrons</name>
    <name type="common">Eastern yellow jacket</name>
    <name type="synonym">Wasp</name>
    <dbReference type="NCBI Taxonomy" id="7453"/>
    <lineage>
        <taxon>Eukaryota</taxon>
        <taxon>Metazoa</taxon>
        <taxon>Ecdysozoa</taxon>
        <taxon>Arthropoda</taxon>
        <taxon>Hexapoda</taxon>
        <taxon>Insecta</taxon>
        <taxon>Pterygota</taxon>
        <taxon>Neoptera</taxon>
        <taxon>Endopterygota</taxon>
        <taxon>Hymenoptera</taxon>
        <taxon>Apocrita</taxon>
        <taxon>Aculeata</taxon>
        <taxon>Vespoidea</taxon>
        <taxon>Vespidae</taxon>
        <taxon>Vespinae</taxon>
        <taxon>Vespula</taxon>
    </lineage>
</organism>
<dbReference type="Proteomes" id="UP001607303">
    <property type="component" value="Unassembled WGS sequence"/>
</dbReference>
<protein>
    <submittedName>
        <fullName evidence="1">Uncharacterized protein</fullName>
    </submittedName>
</protein>
<comment type="caution">
    <text evidence="1">The sequence shown here is derived from an EMBL/GenBank/DDBJ whole genome shotgun (WGS) entry which is preliminary data.</text>
</comment>
<gene>
    <name evidence="1" type="ORF">V1477_018934</name>
</gene>
<proteinExistence type="predicted"/>
<evidence type="ECO:0000313" key="1">
    <source>
        <dbReference type="EMBL" id="KAL2723702.1"/>
    </source>
</evidence>
<sequence length="127" mass="14609">MQRNAFRNVHKENKKRGNTLPLVTTIKSDFDSYWFSLALNSYKYTSQSPQYAFSASNNKESMQNEMKYIEKWGCFRSRDDNKGGSLTDFDSYWSTLALNFDEWTSQFPSTSTSGDAFAVVTTTKSDI</sequence>
<reference evidence="1 2" key="1">
    <citation type="journal article" date="2024" name="Ann. Entomol. Soc. Am.">
        <title>Genomic analyses of the southern and eastern yellowjacket wasps (Hymenoptera: Vespidae) reveal evolutionary signatures of social life.</title>
        <authorList>
            <person name="Catto M.A."/>
            <person name="Caine P.B."/>
            <person name="Orr S.E."/>
            <person name="Hunt B.G."/>
            <person name="Goodisman M.A.D."/>
        </authorList>
    </citation>
    <scope>NUCLEOTIDE SEQUENCE [LARGE SCALE GENOMIC DNA]</scope>
    <source>
        <strain evidence="1">232</strain>
        <tissue evidence="1">Head and thorax</tissue>
    </source>
</reference>
<evidence type="ECO:0000313" key="2">
    <source>
        <dbReference type="Proteomes" id="UP001607303"/>
    </source>
</evidence>
<accession>A0ABD2ASV6</accession>
<dbReference type="AlphaFoldDB" id="A0ABD2ASV6"/>
<keyword evidence="2" id="KW-1185">Reference proteome</keyword>